<dbReference type="NCBIfam" id="TIGR00365">
    <property type="entry name" value="Grx4 family monothiol glutaredoxin"/>
    <property type="match status" value="2"/>
</dbReference>
<dbReference type="FunFam" id="3.40.30.10:FF:000012">
    <property type="entry name" value="Monothiol glutaredoxin"/>
    <property type="match status" value="2"/>
</dbReference>
<dbReference type="Pfam" id="PF00085">
    <property type="entry name" value="Thioredoxin"/>
    <property type="match status" value="1"/>
</dbReference>
<organism evidence="5 6">
    <name type="scientific">Tropilaelaps mercedesae</name>
    <dbReference type="NCBI Taxonomy" id="418985"/>
    <lineage>
        <taxon>Eukaryota</taxon>
        <taxon>Metazoa</taxon>
        <taxon>Ecdysozoa</taxon>
        <taxon>Arthropoda</taxon>
        <taxon>Chelicerata</taxon>
        <taxon>Arachnida</taxon>
        <taxon>Acari</taxon>
        <taxon>Parasitiformes</taxon>
        <taxon>Mesostigmata</taxon>
        <taxon>Gamasina</taxon>
        <taxon>Dermanyssoidea</taxon>
        <taxon>Laelapidae</taxon>
        <taxon>Tropilaelaps</taxon>
    </lineage>
</organism>
<dbReference type="InterPro" id="IPR002109">
    <property type="entry name" value="Glutaredoxin"/>
</dbReference>
<name>A0A1V9X537_9ACAR</name>
<dbReference type="STRING" id="418985.A0A1V9X537"/>
<evidence type="ECO:0000259" key="4">
    <source>
        <dbReference type="PROSITE" id="PS51352"/>
    </source>
</evidence>
<dbReference type="AlphaFoldDB" id="A0A1V9X537"/>
<proteinExistence type="predicted"/>
<dbReference type="GO" id="GO:0046872">
    <property type="term" value="F:metal ion binding"/>
    <property type="evidence" value="ECO:0007669"/>
    <property type="project" value="UniProtKB-KW"/>
</dbReference>
<keyword evidence="3" id="KW-0411">Iron-sulfur</keyword>
<dbReference type="GO" id="GO:0006879">
    <property type="term" value="P:intracellular iron ion homeostasis"/>
    <property type="evidence" value="ECO:0007669"/>
    <property type="project" value="TreeGrafter"/>
</dbReference>
<evidence type="ECO:0000313" key="6">
    <source>
        <dbReference type="Proteomes" id="UP000192247"/>
    </source>
</evidence>
<dbReference type="InterPro" id="IPR033658">
    <property type="entry name" value="GRX_PICOT-like"/>
</dbReference>
<dbReference type="InterPro" id="IPR004480">
    <property type="entry name" value="Monothiol_GRX-rel"/>
</dbReference>
<evidence type="ECO:0000313" key="5">
    <source>
        <dbReference type="EMBL" id="OQR68614.1"/>
    </source>
</evidence>
<keyword evidence="2" id="KW-0408">Iron</keyword>
<dbReference type="Proteomes" id="UP000192247">
    <property type="component" value="Unassembled WGS sequence"/>
</dbReference>
<accession>A0A1V9X537</accession>
<dbReference type="InterPro" id="IPR036249">
    <property type="entry name" value="Thioredoxin-like_sf"/>
</dbReference>
<dbReference type="GO" id="GO:0051536">
    <property type="term" value="F:iron-sulfur cluster binding"/>
    <property type="evidence" value="ECO:0007669"/>
    <property type="project" value="UniProtKB-KW"/>
</dbReference>
<dbReference type="GO" id="GO:0005829">
    <property type="term" value="C:cytosol"/>
    <property type="evidence" value="ECO:0007669"/>
    <property type="project" value="TreeGrafter"/>
</dbReference>
<dbReference type="PANTHER" id="PTHR10293">
    <property type="entry name" value="GLUTAREDOXIN FAMILY MEMBER"/>
    <property type="match status" value="1"/>
</dbReference>
<dbReference type="Gene3D" id="3.40.30.10">
    <property type="entry name" value="Glutaredoxin"/>
    <property type="match status" value="3"/>
</dbReference>
<dbReference type="SUPFAM" id="SSF52833">
    <property type="entry name" value="Thioredoxin-like"/>
    <property type="match status" value="3"/>
</dbReference>
<dbReference type="InterPro" id="IPR013766">
    <property type="entry name" value="Thioredoxin_domain"/>
</dbReference>
<sequence>MESITSKDAFDEASAKSTQGFMVVHFFAATWSPECKQMEEVINEVAKDSPKVKFYRVEAEDLEEVSLQFGVTSVPTFVFLLGKSQQEKIVGADPPRFLQKIQELEKKIDTACLGDKDTKTATTPVAGSSSLEDRLKGLITQAPIMLFMKGSPQEARCGFSRKAIEILSKHKVKFDSFDILSDNDVREGLKRFSNWPSYPQLYINGELIGGVDIMSQMDESGELAEALKQATAPDVDTGDLKSRLEKLIHQADVMVFMKGDPQMPRCGFSRTLIGILNETRIPYKTFDILTDEEVRQGLKTYSNWPTYPQVYVKGEFVGGVDIVQQLNESGDLIATLKGES</sequence>
<dbReference type="PROSITE" id="PS51352">
    <property type="entry name" value="THIOREDOXIN_2"/>
    <property type="match status" value="1"/>
</dbReference>
<dbReference type="CDD" id="cd03028">
    <property type="entry name" value="GRX_PICOT_like"/>
    <property type="match status" value="2"/>
</dbReference>
<evidence type="ECO:0000256" key="1">
    <source>
        <dbReference type="ARBA" id="ARBA00022723"/>
    </source>
</evidence>
<dbReference type="OrthoDB" id="415696at2759"/>
<dbReference type="InParanoid" id="A0A1V9X537"/>
<dbReference type="EMBL" id="MNPL01024142">
    <property type="protein sequence ID" value="OQR68614.1"/>
    <property type="molecule type" value="Genomic_DNA"/>
</dbReference>
<comment type="caution">
    <text evidence="5">The sequence shown here is derived from an EMBL/GenBank/DDBJ whole genome shotgun (WGS) entry which is preliminary data.</text>
</comment>
<gene>
    <name evidence="5" type="ORF">BIW11_12798</name>
</gene>
<keyword evidence="6" id="KW-1185">Reference proteome</keyword>
<evidence type="ECO:0000256" key="2">
    <source>
        <dbReference type="ARBA" id="ARBA00023004"/>
    </source>
</evidence>
<dbReference type="PROSITE" id="PS51354">
    <property type="entry name" value="GLUTAREDOXIN_2"/>
    <property type="match status" value="2"/>
</dbReference>
<reference evidence="5 6" key="1">
    <citation type="journal article" date="2017" name="Gigascience">
        <title>Draft genome of the honey bee ectoparasitic mite, Tropilaelaps mercedesae, is shaped by the parasitic life history.</title>
        <authorList>
            <person name="Dong X."/>
            <person name="Armstrong S.D."/>
            <person name="Xia D."/>
            <person name="Makepeace B.L."/>
            <person name="Darby A.C."/>
            <person name="Kadowaki T."/>
        </authorList>
    </citation>
    <scope>NUCLEOTIDE SEQUENCE [LARGE SCALE GENOMIC DNA]</scope>
    <source>
        <strain evidence="5">Wuxi-XJTLU</strain>
    </source>
</reference>
<dbReference type="GO" id="GO:0005634">
    <property type="term" value="C:nucleus"/>
    <property type="evidence" value="ECO:0007669"/>
    <property type="project" value="TreeGrafter"/>
</dbReference>
<keyword evidence="1" id="KW-0479">Metal-binding</keyword>
<dbReference type="PANTHER" id="PTHR10293:SF73">
    <property type="entry name" value="GLUTAREDOXIN-3"/>
    <property type="match status" value="1"/>
</dbReference>
<feature type="domain" description="Thioredoxin" evidence="4">
    <location>
        <begin position="1"/>
        <end position="113"/>
    </location>
</feature>
<protein>
    <submittedName>
        <fullName evidence="5">Glutaredoxin 3-like</fullName>
    </submittedName>
</protein>
<evidence type="ECO:0000256" key="3">
    <source>
        <dbReference type="ARBA" id="ARBA00023014"/>
    </source>
</evidence>
<dbReference type="Pfam" id="PF00462">
    <property type="entry name" value="Glutaredoxin"/>
    <property type="match status" value="2"/>
</dbReference>
<dbReference type="FunCoup" id="A0A1V9X537">
    <property type="interactions" value="1782"/>
</dbReference>